<accession>A0ABV2C1L0</accession>
<dbReference type="Proteomes" id="UP001548587">
    <property type="component" value="Unassembled WGS sequence"/>
</dbReference>
<protein>
    <submittedName>
        <fullName evidence="2">Uncharacterized protein</fullName>
    </submittedName>
</protein>
<gene>
    <name evidence="2" type="ORF">ABXL37_01955</name>
</gene>
<keyword evidence="1" id="KW-1133">Transmembrane helix</keyword>
<comment type="caution">
    <text evidence="2">The sequence shown here is derived from an EMBL/GenBank/DDBJ whole genome shotgun (WGS) entry which is preliminary data.</text>
</comment>
<dbReference type="RefSeq" id="WP_185624992.1">
    <property type="nucleotide sequence ID" value="NZ_JBEWCH010000001.1"/>
</dbReference>
<feature type="transmembrane region" description="Helical" evidence="1">
    <location>
        <begin position="35"/>
        <end position="53"/>
    </location>
</feature>
<dbReference type="EMBL" id="JBEWCH010000001">
    <property type="protein sequence ID" value="MET1472999.1"/>
    <property type="molecule type" value="Genomic_DNA"/>
</dbReference>
<keyword evidence="1" id="KW-0472">Membrane</keyword>
<sequence>MTDPVAAPVASAGHEVDRIGYRVSRHGWHLAQLPHAVYAFTLMLLVFAMQVAAF</sequence>
<evidence type="ECO:0000313" key="2">
    <source>
        <dbReference type="EMBL" id="MET1472999.1"/>
    </source>
</evidence>
<name>A0ABV2C1L0_9BURK</name>
<organism evidence="2 3">
    <name type="scientific">Burkholderia sola</name>
    <dbReference type="NCBI Taxonomy" id="2843302"/>
    <lineage>
        <taxon>Bacteria</taxon>
        <taxon>Pseudomonadati</taxon>
        <taxon>Pseudomonadota</taxon>
        <taxon>Betaproteobacteria</taxon>
        <taxon>Burkholderiales</taxon>
        <taxon>Burkholderiaceae</taxon>
        <taxon>Burkholderia</taxon>
        <taxon>Burkholderia cepacia complex</taxon>
    </lineage>
</organism>
<evidence type="ECO:0000313" key="3">
    <source>
        <dbReference type="Proteomes" id="UP001548587"/>
    </source>
</evidence>
<proteinExistence type="predicted"/>
<reference evidence="2 3" key="1">
    <citation type="submission" date="2024-06" db="EMBL/GenBank/DDBJ databases">
        <title>Burkholderia sola in Mexico.</title>
        <authorList>
            <person name="Estrada P."/>
        </authorList>
    </citation>
    <scope>NUCLEOTIDE SEQUENCE [LARGE SCALE GENOMIC DNA]</scope>
    <source>
        <strain evidence="2 3">CpTa8-5</strain>
    </source>
</reference>
<keyword evidence="3" id="KW-1185">Reference proteome</keyword>
<keyword evidence="1" id="KW-0812">Transmembrane</keyword>
<evidence type="ECO:0000256" key="1">
    <source>
        <dbReference type="SAM" id="Phobius"/>
    </source>
</evidence>